<keyword evidence="7" id="KW-1185">Reference proteome</keyword>
<evidence type="ECO:0000259" key="5">
    <source>
        <dbReference type="Pfam" id="PF12256"/>
    </source>
</evidence>
<dbReference type="Pfam" id="PF12256">
    <property type="entry name" value="TcdB_toxin_midN"/>
    <property type="match status" value="1"/>
</dbReference>
<feature type="domain" description="Insecticide toxin TcdB middle/N-terminal" evidence="5">
    <location>
        <begin position="1911"/>
        <end position="2046"/>
    </location>
</feature>
<name>A0ABW8YH14_9FLAO</name>
<dbReference type="Pfam" id="PF05593">
    <property type="entry name" value="RHS_repeat"/>
    <property type="match status" value="1"/>
</dbReference>
<dbReference type="EMBL" id="JBELQB010000020">
    <property type="protein sequence ID" value="MFL9839284.1"/>
    <property type="molecule type" value="Genomic_DNA"/>
</dbReference>
<keyword evidence="2" id="KW-0964">Secreted</keyword>
<dbReference type="RefSeq" id="WP_408076233.1">
    <property type="nucleotide sequence ID" value="NZ_JBELQB010000020.1"/>
</dbReference>
<protein>
    <submittedName>
        <fullName evidence="6">Toxin TcdB middle/N-terminal domain-containing protein</fullName>
    </submittedName>
</protein>
<organism evidence="6 7">
    <name type="scientific">Flavobacterium rhizophilum</name>
    <dbReference type="NCBI Taxonomy" id="3163296"/>
    <lineage>
        <taxon>Bacteria</taxon>
        <taxon>Pseudomonadati</taxon>
        <taxon>Bacteroidota</taxon>
        <taxon>Flavobacteriia</taxon>
        <taxon>Flavobacteriales</taxon>
        <taxon>Flavobacteriaceae</taxon>
        <taxon>Flavobacterium</taxon>
    </lineage>
</organism>
<reference evidence="6 7" key="1">
    <citation type="submission" date="2024-06" db="EMBL/GenBank/DDBJ databases">
        <authorList>
            <person name="Kaempfer P."/>
            <person name="Viver T."/>
        </authorList>
    </citation>
    <scope>NUCLEOTIDE SEQUENCE [LARGE SCALE GENOMIC DNA]</scope>
    <source>
        <strain evidence="6 7">ST-75</strain>
    </source>
</reference>
<dbReference type="Gene3D" id="2.180.10.10">
    <property type="entry name" value="RHS repeat-associated core"/>
    <property type="match status" value="2"/>
</dbReference>
<evidence type="ECO:0000256" key="4">
    <source>
        <dbReference type="SAM" id="MobiDB-lite"/>
    </source>
</evidence>
<evidence type="ECO:0000313" key="7">
    <source>
        <dbReference type="Proteomes" id="UP001629059"/>
    </source>
</evidence>
<comment type="caution">
    <text evidence="6">The sequence shown here is derived from an EMBL/GenBank/DDBJ whole genome shotgun (WGS) entry which is preliminary data.</text>
</comment>
<dbReference type="SUPFAM" id="SSF69318">
    <property type="entry name" value="Integrin alpha N-terminal domain"/>
    <property type="match status" value="2"/>
</dbReference>
<dbReference type="InterPro" id="IPR022045">
    <property type="entry name" value="TcdB_toxin_mid/N"/>
</dbReference>
<comment type="subcellular location">
    <subcellularLocation>
        <location evidence="1">Secreted</location>
    </subcellularLocation>
</comment>
<evidence type="ECO:0000256" key="3">
    <source>
        <dbReference type="ARBA" id="ARBA00023026"/>
    </source>
</evidence>
<proteinExistence type="predicted"/>
<dbReference type="InterPro" id="IPR003284">
    <property type="entry name" value="Sal_SpvB"/>
</dbReference>
<feature type="compositionally biased region" description="Basic and acidic residues" evidence="4">
    <location>
        <begin position="59"/>
        <end position="81"/>
    </location>
</feature>
<evidence type="ECO:0000256" key="2">
    <source>
        <dbReference type="ARBA" id="ARBA00022525"/>
    </source>
</evidence>
<dbReference type="Proteomes" id="UP001629059">
    <property type="component" value="Unassembled WGS sequence"/>
</dbReference>
<feature type="region of interest" description="Disordered" evidence="4">
    <location>
        <begin position="1684"/>
        <end position="1716"/>
    </location>
</feature>
<dbReference type="PANTHER" id="PTHR32305:SF15">
    <property type="entry name" value="PROTEIN RHSA-RELATED"/>
    <property type="match status" value="1"/>
</dbReference>
<sequence length="2922" mass="323914">MAVNYFKTIRKSSAVHVIISVLTNLVVFGQPVQQMMIDYYGNKEVISISSSNSASFSYRGEETDNNKDFSKSNKEENNKVNKEKITSPATVFYAREPQGVIGKLFEVEAENSRDNYFTVNLPEDIDFNNYNAVLSYDLYGVAEASQTTKSINDNLSYGGKTAVLSDKWQSVEEPVAFGHLVKGENTIFFNRRVSDNYQYKIRNLKIELKEKQSDVAISVSSVTNYNGHIYLTGVVLNNEVEKVIVNGTDVALCDNVFEYASDNNSKSVKELTVTYSDKNNKKHTVKYEVSDYQKSDVSFDFNKSVLINNSRIYNDNELATGVLNYDTSFSVSVIDNSVLTDKMAKVTVSGLEFKDLKTLEDDLKNVTAGSFSGYRLQKYNMPDSTGLKLHLKYDPEKIPSGYTAKDVKTFYFDKTQRNWKVLEVDSLDYVKKEIISTVYNNETDFINGVIKVPESPETGSFTPTTISDMKYADPASGVVSIAPPSANSTGAASTSFPIKLPGGRNGLQPSLAVTYNSEAGNGWMGMGWNLATEGVSINTKWGVPTFSSYESELYSLSGGDLVLQTASGDYTNPHRQANIPRQSERQFYMRKEGGYQKIIRHGTSPSNYWWEVTDKQGNKSYYGGVTGVDNSAVIRTPSGNIAYWALKRVKDPFGNYIDYTYAQNTAYTLPGAGITGNEFYISRISYTRRSGISNYYTVDFKRNNYTVAASGQSTSTLNRSDVMINNRNGYTQIIDDLLTEIQVSFVQGSSSQRIRTYRFDYEEQAFGKQHLIKVSEFDTANKLFYTNTMEYYDQVGSGDIISSTSTTWSNGSDDEITSLLYDIASDTGIIPNGSALGTSTSSGSSFALRAGVGIGYNPWQVNTTIGFSGNYSKSDQDTKISFIDINGDGLPDKVYKNDNGVFYRPNTGNGFGSTIDVEGVSLLSTTKSSTFGQGVDANALGLLGVGKSWSKTKTETNNYFTDFNGDGLPDIAKNGRVYFNTTSLGQNSTHRAFGTSVTNSENVIEPGAVDASIIDGLRLETLDEIRGEHPQYDHVKAWKAPFSGKVDIVSIAKLRTKNVDADNNTNQFRLTIERYDVSQGTNTVVSTTAMATVNQSVTINPQNILVDKGDIIFFRVHNLDYGYGGEMEWNPIITYDSTTVLPYTHHIDENGKYVDVYNSTQDFMLNNGGAISGGNGDSSVTLKFNLDNSTFAPYEFSDDIRFIIKKVRIDLTTGDQTTSPSWVWERVYDHETGFFSGTANQFTHGIATSSSLKDVFYFSVESTSNVNWGGINWHPQITGTNLGTKYPSVSYMTYDNNINQTKYWITSSDLMNPVINSSAENDDPLLIVHHDLGVSGYYSSFLNNFGADDFPLQINWVVKEQDANNIKAAVNKTLYIYRTTESSSGVWNYHFTKTKNINDVITPTTQPSYFSYTLTKERVKQIKNGNGKIFSAFYIKDSRFGTNNVGSVFIDLATAEQGNYSFPQVIFGTPFMAQSPDFYGYSYRGWGQFLYNGGLGFTYDDQGNISNLGSPVQYGANPIDINVFGDESDAQQYDNTDYNVAPTTTGDTSVRYTLYNQGSPDNKFVNGSIKDAIYGINSAGLLTATVGRFGEQSLYDVYIDPDDIVTSGTNIFIGMKQRAESKGSAESGTFVVYSGTQSEAYSEVLNMHLDLNGDRYPDIVSDKIQYTNMLGALSSNVKASGFYAGDESEDDTEGISTPGNYPNSTESSNGNSAWNKTLTNINAGVNESTGKSFNSKQWTDINGDGLPDKVTLSGTTVSVHLNTGYDFTDAVEWSTGQSSVDLTTSNRSNTSAGGGYSFSSSFAAGFGAAESNADINVMLLDVNGDGLPDLVYEDPNTGKYDYLLNTGKDFTGPAGTFYNGATIDNNYSLSGNVYGSYTYGHTIPTPLPGLAVKITASPSVGLNAGFNEKRTTLQDLDGDGFVDVINKSGTTNNSNISTRLNKVGKTHLLKKVNTPLGGSWIIDYERNGNTYNLPQNKWVLSSVVTYDGFIDDNPYKTDYSMASVNYSNPKYDRREREFLGFGEVTVQQLDPSNQSVYRSVVTTYHNENYYLSGAVKSTAMYTASGQPLSLKTTLYNLLDPETPQVNMDAGFENSYLQVGLSESLLDQSRLFIAVAKVTSINYENGDSLTSETEFLDYDENGNLTSYIDYGEGGDDTYRSDITYYSSVGSLQNSTGFPKTISVYQNSSNTLMRYRSAEYSSLGKLSKVTTKLNGTENNRVSFSYDAYGNLTTVNDLDNLDASSSYYAQGITYDTTLRTYPIAFNNSFGESSSMQYEYLFGTPVLSTDMNGEQMRTRIDTRGRVIEVTGPNEMAIENQGGSGSKWTIRMEYKGEEAITGNINSNIYMLAATGVFQAVEPGGSNPTHAQHYAVTRHFDPLISNNQFLTISIVDGFGQPVQVKKTHKSDLTMKWMLSGFEKKDAFGRTLNAYLPATQTDYPTNLYSLSSTHLSYKYVAASSMLAPTVMTYDEKDRVKTVKQPGESQTTQITYSVDEGMLVQNVTNELSQTMATYTDIRGRKRKTIQNNEITTLFEYNAINELTSITDNDSFVTNYLYDTAGRVTEMQHPDRGVITYKYNKKGNIIEQSNSNMLLNGNQKVNYYYDFHRLIRVEYPQMPQNQVKYTYGEPGNALAESNNAVGRLLYQEDASGVQMFGYGHMGEVTKNLRSVAVAGYQSFWFITRWEYDSWNRVQEIIYPDFERVHYHYNKAGMIEKIDSEIDGISGLQDIVSNVNYNDYGERTSMTYGNGTVTYYDYDVRRRMNALSHSFTNMSLTKKYEFDALSNILSIKTEDPANTLPATGQIGGAVTHNYAYDDYNQLVGASGSYTGSNDVSTPYLQQDYQLTMKYNLDHTIDNKVQLHNQGLVSSYGGNVSNQVVVEKNSYDLKYSDYGTGAFVAGPNSYGYQQPHAPRKITEYPSWVGVSEN</sequence>
<accession>A0ABW8YH14</accession>
<gene>
    <name evidence="6" type="ORF">ABS768_17395</name>
</gene>
<evidence type="ECO:0000256" key="1">
    <source>
        <dbReference type="ARBA" id="ARBA00004613"/>
    </source>
</evidence>
<dbReference type="Pfam" id="PF03534">
    <property type="entry name" value="SpvB"/>
    <property type="match status" value="1"/>
</dbReference>
<dbReference type="NCBIfam" id="TIGR01643">
    <property type="entry name" value="YD_repeat_2x"/>
    <property type="match status" value="1"/>
</dbReference>
<keyword evidence="3" id="KW-0843">Virulence</keyword>
<evidence type="ECO:0000313" key="6">
    <source>
        <dbReference type="EMBL" id="MFL9839284.1"/>
    </source>
</evidence>
<dbReference type="InterPro" id="IPR006530">
    <property type="entry name" value="YD"/>
</dbReference>
<dbReference type="InterPro" id="IPR031325">
    <property type="entry name" value="RHS_repeat"/>
</dbReference>
<feature type="region of interest" description="Disordered" evidence="4">
    <location>
        <begin position="55"/>
        <end position="81"/>
    </location>
</feature>
<dbReference type="InterPro" id="IPR050708">
    <property type="entry name" value="T6SS_VgrG/RHS"/>
</dbReference>
<feature type="non-terminal residue" evidence="6">
    <location>
        <position position="2922"/>
    </location>
</feature>
<feature type="compositionally biased region" description="Polar residues" evidence="4">
    <location>
        <begin position="1694"/>
        <end position="1716"/>
    </location>
</feature>
<dbReference type="InterPro" id="IPR028994">
    <property type="entry name" value="Integrin_alpha_N"/>
</dbReference>
<dbReference type="PANTHER" id="PTHR32305">
    <property type="match status" value="1"/>
</dbReference>